<sequence>MVQLIGQQCSLRTFTLSDARALTKLLVDNKFYWSTYEPLHRDEFYTEETQYKKILESMHLLQTNREFSFGIFHNETGQLIGHISLYSIKRLPYSSGFIGYSMDEKFIGKGIVTEAVRLVMEFAFTTLNIHRIEAYVAPQNLGSIRVLEKSGFAREGLLRELLFINGKWVDHYMYAILQREYKNR</sequence>
<evidence type="ECO:0000313" key="6">
    <source>
        <dbReference type="Proteomes" id="UP000600565"/>
    </source>
</evidence>
<dbReference type="Proteomes" id="UP000600565">
    <property type="component" value="Unassembled WGS sequence"/>
</dbReference>
<protein>
    <submittedName>
        <fullName evidence="5">GNAT family N-acetyltransferase</fullName>
    </submittedName>
</protein>
<dbReference type="InterPro" id="IPR000182">
    <property type="entry name" value="GNAT_dom"/>
</dbReference>
<evidence type="ECO:0000256" key="1">
    <source>
        <dbReference type="ARBA" id="ARBA00022679"/>
    </source>
</evidence>
<name>A0ABR8XQJ8_9BACL</name>
<keyword evidence="6" id="KW-1185">Reference proteome</keyword>
<comment type="similarity">
    <text evidence="3">Belongs to the acetyltransferase family. RimJ subfamily.</text>
</comment>
<dbReference type="SUPFAM" id="SSF55729">
    <property type="entry name" value="Acyl-CoA N-acyltransferases (Nat)"/>
    <property type="match status" value="1"/>
</dbReference>
<dbReference type="InterPro" id="IPR016181">
    <property type="entry name" value="Acyl_CoA_acyltransferase"/>
</dbReference>
<dbReference type="InterPro" id="IPR051531">
    <property type="entry name" value="N-acetyltransferase"/>
</dbReference>
<keyword evidence="1" id="KW-0808">Transferase</keyword>
<evidence type="ECO:0000256" key="3">
    <source>
        <dbReference type="ARBA" id="ARBA00038502"/>
    </source>
</evidence>
<dbReference type="Gene3D" id="3.40.630.30">
    <property type="match status" value="1"/>
</dbReference>
<evidence type="ECO:0000313" key="5">
    <source>
        <dbReference type="EMBL" id="MBD8034221.1"/>
    </source>
</evidence>
<organism evidence="5 6">
    <name type="scientific">Solibacillus merdavium</name>
    <dbReference type="NCBI Taxonomy" id="2762218"/>
    <lineage>
        <taxon>Bacteria</taxon>
        <taxon>Bacillati</taxon>
        <taxon>Bacillota</taxon>
        <taxon>Bacilli</taxon>
        <taxon>Bacillales</taxon>
        <taxon>Caryophanaceae</taxon>
        <taxon>Solibacillus</taxon>
    </lineage>
</organism>
<dbReference type="Pfam" id="PF13302">
    <property type="entry name" value="Acetyltransf_3"/>
    <property type="match status" value="1"/>
</dbReference>
<dbReference type="RefSeq" id="WP_191704723.1">
    <property type="nucleotide sequence ID" value="NZ_JACSPW010000014.1"/>
</dbReference>
<dbReference type="PANTHER" id="PTHR43792:SF8">
    <property type="entry name" value="[RIBOSOMAL PROTEIN US5]-ALANINE N-ACETYLTRANSFERASE"/>
    <property type="match status" value="1"/>
</dbReference>
<feature type="domain" description="N-acetyltransferase" evidence="4">
    <location>
        <begin position="9"/>
        <end position="179"/>
    </location>
</feature>
<dbReference type="PROSITE" id="PS51186">
    <property type="entry name" value="GNAT"/>
    <property type="match status" value="1"/>
</dbReference>
<evidence type="ECO:0000256" key="2">
    <source>
        <dbReference type="ARBA" id="ARBA00023315"/>
    </source>
</evidence>
<proteinExistence type="inferred from homology"/>
<dbReference type="PANTHER" id="PTHR43792">
    <property type="entry name" value="GNAT FAMILY, PUTATIVE (AFU_ORTHOLOGUE AFUA_3G00765)-RELATED-RELATED"/>
    <property type="match status" value="1"/>
</dbReference>
<comment type="caution">
    <text evidence="5">The sequence shown here is derived from an EMBL/GenBank/DDBJ whole genome shotgun (WGS) entry which is preliminary data.</text>
</comment>
<evidence type="ECO:0000259" key="4">
    <source>
        <dbReference type="PROSITE" id="PS51186"/>
    </source>
</evidence>
<gene>
    <name evidence="5" type="ORF">H9632_14210</name>
</gene>
<keyword evidence="2" id="KW-0012">Acyltransferase</keyword>
<dbReference type="EMBL" id="JACSPW010000014">
    <property type="protein sequence ID" value="MBD8034221.1"/>
    <property type="molecule type" value="Genomic_DNA"/>
</dbReference>
<reference evidence="5 6" key="1">
    <citation type="submission" date="2020-08" db="EMBL/GenBank/DDBJ databases">
        <title>A Genomic Blueprint of the Chicken Gut Microbiome.</title>
        <authorList>
            <person name="Gilroy R."/>
            <person name="Ravi A."/>
            <person name="Getino M."/>
            <person name="Pursley I."/>
            <person name="Horton D.L."/>
            <person name="Alikhan N.-F."/>
            <person name="Baker D."/>
            <person name="Gharbi K."/>
            <person name="Hall N."/>
            <person name="Watson M."/>
            <person name="Adriaenssens E.M."/>
            <person name="Foster-Nyarko E."/>
            <person name="Jarju S."/>
            <person name="Secka A."/>
            <person name="Antonio M."/>
            <person name="Oren A."/>
            <person name="Chaudhuri R."/>
            <person name="La Ragione R.M."/>
            <person name="Hildebrand F."/>
            <person name="Pallen M.J."/>
        </authorList>
    </citation>
    <scope>NUCLEOTIDE SEQUENCE [LARGE SCALE GENOMIC DNA]</scope>
    <source>
        <strain evidence="5 6">Sa1YVA6</strain>
    </source>
</reference>
<accession>A0ABR8XQJ8</accession>